<keyword evidence="3" id="KW-1185">Reference proteome</keyword>
<dbReference type="Pfam" id="PF13946">
    <property type="entry name" value="DUF4214"/>
    <property type="match status" value="2"/>
</dbReference>
<evidence type="ECO:0000259" key="1">
    <source>
        <dbReference type="Pfam" id="PF13946"/>
    </source>
</evidence>
<dbReference type="InterPro" id="IPR025282">
    <property type="entry name" value="DUF4214"/>
</dbReference>
<dbReference type="OrthoDB" id="480426at2"/>
<dbReference type="RefSeq" id="WP_148813418.1">
    <property type="nucleotide sequence ID" value="NZ_CP043046.1"/>
</dbReference>
<dbReference type="KEGG" id="pacr:FXN63_05030"/>
<feature type="domain" description="DUF4214" evidence="1">
    <location>
        <begin position="48"/>
        <end position="95"/>
    </location>
</feature>
<dbReference type="EMBL" id="CP043046">
    <property type="protein sequence ID" value="QEI05271.1"/>
    <property type="molecule type" value="Genomic_DNA"/>
</dbReference>
<dbReference type="InterPro" id="IPR001343">
    <property type="entry name" value="Hemolysn_Ca-bd"/>
</dbReference>
<gene>
    <name evidence="2" type="ORF">FXN63_05030</name>
</gene>
<dbReference type="InterPro" id="IPR038255">
    <property type="entry name" value="PBS_linker_sf"/>
</dbReference>
<organism evidence="2 3">
    <name type="scientific">Pigmentiphaga aceris</name>
    <dbReference type="NCBI Taxonomy" id="1940612"/>
    <lineage>
        <taxon>Bacteria</taxon>
        <taxon>Pseudomonadati</taxon>
        <taxon>Pseudomonadota</taxon>
        <taxon>Betaproteobacteria</taxon>
        <taxon>Burkholderiales</taxon>
        <taxon>Alcaligenaceae</taxon>
        <taxon>Pigmentiphaga</taxon>
    </lineage>
</organism>
<dbReference type="SUPFAM" id="SSF51120">
    <property type="entry name" value="beta-Roll"/>
    <property type="match status" value="1"/>
</dbReference>
<feature type="domain" description="DUF4214" evidence="1">
    <location>
        <begin position="6"/>
        <end position="40"/>
    </location>
</feature>
<protein>
    <submittedName>
        <fullName evidence="2">DUF4214 domain-containing protein</fullName>
    </submittedName>
</protein>
<dbReference type="Pfam" id="PF00353">
    <property type="entry name" value="HemolysinCabind"/>
    <property type="match status" value="3"/>
</dbReference>
<name>A0A5C0AXA0_9BURK</name>
<evidence type="ECO:0000313" key="3">
    <source>
        <dbReference type="Proteomes" id="UP000325161"/>
    </source>
</evidence>
<dbReference type="Proteomes" id="UP000325161">
    <property type="component" value="Chromosome"/>
</dbReference>
<evidence type="ECO:0000313" key="2">
    <source>
        <dbReference type="EMBL" id="QEI05271.1"/>
    </source>
</evidence>
<reference evidence="2 3" key="1">
    <citation type="submission" date="2019-08" db="EMBL/GenBank/DDBJ databases">
        <title>Amphibian skin-associated Pigmentiphaga: genome sequence and occurrence across geography and hosts.</title>
        <authorList>
            <person name="Bletz M.C."/>
            <person name="Bunk B."/>
            <person name="Sproeer C."/>
            <person name="Biwer P."/>
            <person name="Reiter S."/>
            <person name="Rabemananjara F.C.E."/>
            <person name="Schulz S."/>
            <person name="Overmann J."/>
            <person name="Vences M."/>
        </authorList>
    </citation>
    <scope>NUCLEOTIDE SEQUENCE [LARGE SCALE GENOMIC DNA]</scope>
    <source>
        <strain evidence="2 3">Mada1488</strain>
    </source>
</reference>
<dbReference type="GO" id="GO:0005509">
    <property type="term" value="F:calcium ion binding"/>
    <property type="evidence" value="ECO:0007669"/>
    <property type="project" value="InterPro"/>
</dbReference>
<dbReference type="AlphaFoldDB" id="A0A5C0AXA0"/>
<proteinExistence type="predicted"/>
<dbReference type="Gene3D" id="1.10.3130.20">
    <property type="entry name" value="Phycobilisome linker domain"/>
    <property type="match status" value="1"/>
</dbReference>
<sequence>MATITPTHQDLITRLYVGLFNRAPDAQGLQFWAQALADGASLGSLAGTIFTSPEAQTIYPATQTADQFVTAFYQTVFGRVPDTEGLRFWTGVLQEAGGVTSQEARALLTEKIIEIVSTTLDTKPTNITDTQFAETVSDRTIFSKKVAAGLKFAVEQQGTDLGQAKQALVDAVAPPPATTPSEPVAPVVGQTYTLTTNDDRLTGTAGDDTFNAAAGTLQSADVLDGGAGTDTLNIFTAFCSQIRPTLSNIEIVNVTSGSSGASTDLGGSTGITHVGFVNSTSAGTVRGVGNAALSVTNQNQQARFQDSTATALSMSFKTVGGDANRTTVNLSEAAATSYTITTDSAHVNLNRTGTGASTGVTVAATGNNSLALSGNDASTVQTLTVTGTGSVNFSGQQLSALTSVTAGDGGVTLNSTNATANALSINTGAGIDTITANGASINTLNTGAGNDVVTLNTGALASGATVNLGDGNDIINLAQATDATIDGGMGTDTLNITANGSGSFRPTLRNIEIVNLTGIDGSAVIDLGGSTGITQVGFVGNSANFTNEIGFINVGNAALSVTDQSGGARFSGSTATALSLTLKNVGSTNVNSSIHLAAETAALATSHDIVIENSYVRLFETIQSAAVTAVSVAATGTNKLMLSSADAASVQTLTVSGAGAIDLSGRTLTALTTLNDTGSGALTLKASGTLLTTLNGGSGNDTITVSGTLSATARINLGAGNDTITLSNSATLGAVVDGGEGDDTFITGTTSLNATDTLSGGAGADRFFFGASATDVSTDWRTAIITDFQTGIDKIAVRAGGDAVLNVNFVKAGATVADFATLLADASATLNGTVRYYLGQITGEAAYLVTDLNGVGRTNIIQLTGVTLDSLNASDIIADFITVS</sequence>
<dbReference type="Gene3D" id="2.160.20.160">
    <property type="match status" value="2"/>
</dbReference>
<dbReference type="InterPro" id="IPR011049">
    <property type="entry name" value="Serralysin-like_metalloprot_C"/>
</dbReference>
<accession>A0A5C0AXA0</accession>
<dbReference type="PRINTS" id="PR00313">
    <property type="entry name" value="CABNDNGRPT"/>
</dbReference>